<evidence type="ECO:0000313" key="3">
    <source>
        <dbReference type="EMBL" id="MEU8132344.1"/>
    </source>
</evidence>
<evidence type="ECO:0000259" key="2">
    <source>
        <dbReference type="Pfam" id="PF00496"/>
    </source>
</evidence>
<organism evidence="3 4">
    <name type="scientific">Streptodolium elevatio</name>
    <dbReference type="NCBI Taxonomy" id="3157996"/>
    <lineage>
        <taxon>Bacteria</taxon>
        <taxon>Bacillati</taxon>
        <taxon>Actinomycetota</taxon>
        <taxon>Actinomycetes</taxon>
        <taxon>Kitasatosporales</taxon>
        <taxon>Streptomycetaceae</taxon>
        <taxon>Streptodolium</taxon>
    </lineage>
</organism>
<keyword evidence="1" id="KW-0732">Signal</keyword>
<dbReference type="Gene3D" id="3.10.105.10">
    <property type="entry name" value="Dipeptide-binding Protein, Domain 3"/>
    <property type="match status" value="1"/>
</dbReference>
<protein>
    <submittedName>
        <fullName evidence="3">ABC transporter substrate-binding protein</fullName>
    </submittedName>
</protein>
<gene>
    <name evidence="3" type="ORF">AB0C36_02425</name>
</gene>
<accession>A0ABV3D9D0</accession>
<feature type="domain" description="Solute-binding protein family 5" evidence="2">
    <location>
        <begin position="112"/>
        <end position="463"/>
    </location>
</feature>
<dbReference type="Proteomes" id="UP001551482">
    <property type="component" value="Unassembled WGS sequence"/>
</dbReference>
<dbReference type="InterPro" id="IPR000914">
    <property type="entry name" value="SBP_5_dom"/>
</dbReference>
<dbReference type="SUPFAM" id="SSF53850">
    <property type="entry name" value="Periplasmic binding protein-like II"/>
    <property type="match status" value="1"/>
</dbReference>
<dbReference type="EMBL" id="JBEZFP010000004">
    <property type="protein sequence ID" value="MEU8132344.1"/>
    <property type="molecule type" value="Genomic_DNA"/>
</dbReference>
<dbReference type="InterPro" id="IPR039424">
    <property type="entry name" value="SBP_5"/>
</dbReference>
<evidence type="ECO:0000313" key="4">
    <source>
        <dbReference type="Proteomes" id="UP001551482"/>
    </source>
</evidence>
<keyword evidence="4" id="KW-1185">Reference proteome</keyword>
<dbReference type="InterPro" id="IPR030678">
    <property type="entry name" value="Peptide/Ni-bd"/>
</dbReference>
<sequence length="544" mass="58628">MSARRTVRPGLGRFATLGRGGPARRGAAIAGMIALGLVASACGGDDDEKSPGPSNAPATAAAKSGGRITMLAVQDSAALDVFRTSNVAVADEPRLAALYDPLVYINPKDQKVNAHLAESLSSADNGATWTLKLRPGVTFSDGTPFDADAIKVNYDKQADMATRSVHIGAASTFKAEVVDPLTVKLTPVGAPNPNLDRLIAVELPYIEAPSAISKGPEAYGAQPIGAGPFVLKSWSRGNEQVFERNPNYWQKDKGLPKLDGFTVKNVPDIQQQYTSVKSGQADLFVSSDQKLLGDAAKELNASELKTDGGQMVQFNLRKGPFTDPRARRAVTLALDPADIPKTLNNGYVPAKGFFNQSGPYADPAVTQAAQNKAEAQRLFNELAAEGKKLNFRYLVPQNPSSVRVAEWMQGQLRTFQNVDMSIDSVEIGAYIQKYAISRDFDAMLFQQWVVDPEPTAFSAWYSKSPFNVIGWNSPAADEALAKGRGSTDPAVRKQAYSDLQKAIVAELPFWVYAESSNGAIFNDKVTGIEHYNSGVFFMDRIGLK</sequence>
<dbReference type="PIRSF" id="PIRSF002741">
    <property type="entry name" value="MppA"/>
    <property type="match status" value="1"/>
</dbReference>
<name>A0ABV3D9D0_9ACTN</name>
<reference evidence="3 4" key="1">
    <citation type="submission" date="2024-06" db="EMBL/GenBank/DDBJ databases">
        <title>The Natural Products Discovery Center: Release of the First 8490 Sequenced Strains for Exploring Actinobacteria Biosynthetic Diversity.</title>
        <authorList>
            <person name="Kalkreuter E."/>
            <person name="Kautsar S.A."/>
            <person name="Yang D."/>
            <person name="Bader C.D."/>
            <person name="Teijaro C.N."/>
            <person name="Fluegel L."/>
            <person name="Davis C.M."/>
            <person name="Simpson J.R."/>
            <person name="Lauterbach L."/>
            <person name="Steele A.D."/>
            <person name="Gui C."/>
            <person name="Meng S."/>
            <person name="Li G."/>
            <person name="Viehrig K."/>
            <person name="Ye F."/>
            <person name="Su P."/>
            <person name="Kiefer A.F."/>
            <person name="Nichols A."/>
            <person name="Cepeda A.J."/>
            <person name="Yan W."/>
            <person name="Fan B."/>
            <person name="Jiang Y."/>
            <person name="Adhikari A."/>
            <person name="Zheng C.-J."/>
            <person name="Schuster L."/>
            <person name="Cowan T.M."/>
            <person name="Smanski M.J."/>
            <person name="Chevrette M.G."/>
            <person name="De Carvalho L.P.S."/>
            <person name="Shen B."/>
        </authorList>
    </citation>
    <scope>NUCLEOTIDE SEQUENCE [LARGE SCALE GENOMIC DNA]</scope>
    <source>
        <strain evidence="3 4">NPDC048946</strain>
    </source>
</reference>
<comment type="caution">
    <text evidence="3">The sequence shown here is derived from an EMBL/GenBank/DDBJ whole genome shotgun (WGS) entry which is preliminary data.</text>
</comment>
<dbReference type="Gene3D" id="3.40.190.10">
    <property type="entry name" value="Periplasmic binding protein-like II"/>
    <property type="match status" value="1"/>
</dbReference>
<dbReference type="Pfam" id="PF00496">
    <property type="entry name" value="SBP_bac_5"/>
    <property type="match status" value="1"/>
</dbReference>
<dbReference type="PANTHER" id="PTHR30290:SF38">
    <property type="entry name" value="D,D-DIPEPTIDE-BINDING PERIPLASMIC PROTEIN DDPA-RELATED"/>
    <property type="match status" value="1"/>
</dbReference>
<dbReference type="PANTHER" id="PTHR30290">
    <property type="entry name" value="PERIPLASMIC BINDING COMPONENT OF ABC TRANSPORTER"/>
    <property type="match status" value="1"/>
</dbReference>
<evidence type="ECO:0000256" key="1">
    <source>
        <dbReference type="ARBA" id="ARBA00022729"/>
    </source>
</evidence>
<proteinExistence type="predicted"/>
<dbReference type="CDD" id="cd00995">
    <property type="entry name" value="PBP2_NikA_DppA_OppA_like"/>
    <property type="match status" value="1"/>
</dbReference>
<dbReference type="RefSeq" id="WP_358348008.1">
    <property type="nucleotide sequence ID" value="NZ_JBEZFP010000004.1"/>
</dbReference>